<dbReference type="InterPro" id="IPR050732">
    <property type="entry name" value="Beta-glucan_modifiers"/>
</dbReference>
<evidence type="ECO:0000256" key="3">
    <source>
        <dbReference type="ARBA" id="ARBA00022512"/>
    </source>
</evidence>
<evidence type="ECO:0000256" key="12">
    <source>
        <dbReference type="ARBA" id="ARBA00042762"/>
    </source>
</evidence>
<dbReference type="HOGENOM" id="CLU_027285_0_0_1"/>
<dbReference type="AlphaFoldDB" id="M2MUP8"/>
<reference evidence="13 14" key="1">
    <citation type="journal article" date="2012" name="PLoS Pathog.">
        <title>Diverse lifestyles and strategies of plant pathogenesis encoded in the genomes of eighteen Dothideomycetes fungi.</title>
        <authorList>
            <person name="Ohm R.A."/>
            <person name="Feau N."/>
            <person name="Henrissat B."/>
            <person name="Schoch C.L."/>
            <person name="Horwitz B.A."/>
            <person name="Barry K.W."/>
            <person name="Condon B.J."/>
            <person name="Copeland A.C."/>
            <person name="Dhillon B."/>
            <person name="Glaser F."/>
            <person name="Hesse C.N."/>
            <person name="Kosti I."/>
            <person name="LaButti K."/>
            <person name="Lindquist E.A."/>
            <person name="Lucas S."/>
            <person name="Salamov A.A."/>
            <person name="Bradshaw R.E."/>
            <person name="Ciuffetti L."/>
            <person name="Hamelin R.C."/>
            <person name="Kema G.H.J."/>
            <person name="Lawrence C."/>
            <person name="Scott J.A."/>
            <person name="Spatafora J.W."/>
            <person name="Turgeon B.G."/>
            <person name="de Wit P.J.G.M."/>
            <person name="Zhong S."/>
            <person name="Goodwin S.B."/>
            <person name="Grigoriev I.V."/>
        </authorList>
    </citation>
    <scope>NUCLEOTIDE SEQUENCE [LARGE SCALE GENOMIC DNA]</scope>
    <source>
        <strain evidence="13 14">UAMH 10762</strain>
    </source>
</reference>
<evidence type="ECO:0000256" key="7">
    <source>
        <dbReference type="ARBA" id="ARBA00023295"/>
    </source>
</evidence>
<evidence type="ECO:0000256" key="8">
    <source>
        <dbReference type="ARBA" id="ARBA00024983"/>
    </source>
</evidence>
<dbReference type="eggNOG" id="ENOG502QS0R">
    <property type="taxonomic scope" value="Eukaryota"/>
</dbReference>
<dbReference type="EMBL" id="KB445557">
    <property type="protein sequence ID" value="EMC95298.1"/>
    <property type="molecule type" value="Genomic_DNA"/>
</dbReference>
<evidence type="ECO:0000256" key="9">
    <source>
        <dbReference type="ARBA" id="ARBA00039284"/>
    </source>
</evidence>
<dbReference type="PANTHER" id="PTHR16631:SF24">
    <property type="entry name" value="FAMILY 17 GLUCOSIDASE SCW11-RELATED"/>
    <property type="match status" value="1"/>
</dbReference>
<evidence type="ECO:0000256" key="4">
    <source>
        <dbReference type="ARBA" id="ARBA00022525"/>
    </source>
</evidence>
<dbReference type="GO" id="GO:0009277">
    <property type="term" value="C:fungal-type cell wall"/>
    <property type="evidence" value="ECO:0007669"/>
    <property type="project" value="TreeGrafter"/>
</dbReference>
<dbReference type="Gene3D" id="3.20.20.80">
    <property type="entry name" value="Glycosidases"/>
    <property type="match status" value="2"/>
</dbReference>
<evidence type="ECO:0000256" key="10">
    <source>
        <dbReference type="ARBA" id="ARBA00041495"/>
    </source>
</evidence>
<proteinExistence type="inferred from homology"/>
<dbReference type="OrthoDB" id="4082933at2759"/>
<keyword evidence="4" id="KW-0964">Secreted</keyword>
<dbReference type="Proteomes" id="UP000011761">
    <property type="component" value="Unassembled WGS sequence"/>
</dbReference>
<evidence type="ECO:0000256" key="5">
    <source>
        <dbReference type="ARBA" id="ARBA00022729"/>
    </source>
</evidence>
<dbReference type="SUPFAM" id="SSF51445">
    <property type="entry name" value="(Trans)glycosidases"/>
    <property type="match status" value="1"/>
</dbReference>
<gene>
    <name evidence="13" type="ORF">BAUCODRAFT_149299</name>
</gene>
<dbReference type="OMA" id="NIHPYFA"/>
<evidence type="ECO:0000313" key="14">
    <source>
        <dbReference type="Proteomes" id="UP000011761"/>
    </source>
</evidence>
<accession>M2MUP8</accession>
<keyword evidence="7" id="KW-0326">Glycosidase</keyword>
<dbReference type="PANTHER" id="PTHR16631">
    <property type="entry name" value="GLUCAN 1,3-BETA-GLUCOSIDASE"/>
    <property type="match status" value="1"/>
</dbReference>
<keyword evidence="3" id="KW-0134">Cell wall</keyword>
<comment type="similarity">
    <text evidence="2">Belongs to the glycosyl hydrolase 17 family.</text>
</comment>
<dbReference type="GO" id="GO:0071555">
    <property type="term" value="P:cell wall organization"/>
    <property type="evidence" value="ECO:0007669"/>
    <property type="project" value="TreeGrafter"/>
</dbReference>
<dbReference type="RefSeq" id="XP_007677824.1">
    <property type="nucleotide sequence ID" value="XM_007679634.1"/>
</dbReference>
<evidence type="ECO:0000313" key="13">
    <source>
        <dbReference type="EMBL" id="EMC95298.1"/>
    </source>
</evidence>
<dbReference type="InterPro" id="IPR017853">
    <property type="entry name" value="GH"/>
</dbReference>
<comment type="function">
    <text evidence="8">Beta-glucosidases are one of a number of cellulolytic enzymes involved in the degradation of cellulosic biomass. Catalyzes the last step releasing glucose from the inhibitory cellobiose.</text>
</comment>
<dbReference type="GO" id="GO:0009986">
    <property type="term" value="C:cell surface"/>
    <property type="evidence" value="ECO:0007669"/>
    <property type="project" value="TreeGrafter"/>
</dbReference>
<sequence>MTYTPYNNDSSCKTADQVSSDVAGIAAKGFTTLRLYATDCSGPQNIGSAAKAHNMNLILGVYIDNTGIGSNTDAQVSALLSWGSGNWGMVEMVVFGNEALFNGWTTASALASALSSTRSKFRAAGYNGPVTTCDTVDSINYNSKTLCPVMDVVTANIHPFFAEVSASSAGDFVTQQLSNLAGYCGNTMPAYNLETGWPSQGNANGAAVPSSDNQKTAISSILSAAGPNSVMFSYSNDMWKAPGNLDVEQYWGCAQLFRNN</sequence>
<evidence type="ECO:0000256" key="1">
    <source>
        <dbReference type="ARBA" id="ARBA00004191"/>
    </source>
</evidence>
<dbReference type="STRING" id="717646.M2MUP8"/>
<dbReference type="GeneID" id="19108950"/>
<evidence type="ECO:0000256" key="2">
    <source>
        <dbReference type="ARBA" id="ARBA00008773"/>
    </source>
</evidence>
<organism evidence="13 14">
    <name type="scientific">Baudoinia panamericana (strain UAMH 10762)</name>
    <name type="common">Angels' share fungus</name>
    <name type="synonym">Baudoinia compniacensis (strain UAMH 10762)</name>
    <dbReference type="NCBI Taxonomy" id="717646"/>
    <lineage>
        <taxon>Eukaryota</taxon>
        <taxon>Fungi</taxon>
        <taxon>Dikarya</taxon>
        <taxon>Ascomycota</taxon>
        <taxon>Pezizomycotina</taxon>
        <taxon>Dothideomycetes</taxon>
        <taxon>Dothideomycetidae</taxon>
        <taxon>Mycosphaerellales</taxon>
        <taxon>Teratosphaeriaceae</taxon>
        <taxon>Baudoinia</taxon>
    </lineage>
</organism>
<keyword evidence="14" id="KW-1185">Reference proteome</keyword>
<evidence type="ECO:0000256" key="6">
    <source>
        <dbReference type="ARBA" id="ARBA00022801"/>
    </source>
</evidence>
<evidence type="ECO:0000256" key="11">
    <source>
        <dbReference type="ARBA" id="ARBA00041516"/>
    </source>
</evidence>
<comment type="subcellular location">
    <subcellularLocation>
        <location evidence="1">Secreted</location>
        <location evidence="1">Cell wall</location>
    </subcellularLocation>
</comment>
<dbReference type="GO" id="GO:0042973">
    <property type="term" value="F:glucan endo-1,3-beta-D-glucosidase activity"/>
    <property type="evidence" value="ECO:0007669"/>
    <property type="project" value="TreeGrafter"/>
</dbReference>
<name>M2MUP8_BAUPA</name>
<keyword evidence="5" id="KW-0732">Signal</keyword>
<keyword evidence="6 13" id="KW-0378">Hydrolase</keyword>
<protein>
    <recommendedName>
        <fullName evidence="9">Probable beta-glucosidase btgE</fullName>
    </recommendedName>
    <alternativeName>
        <fullName evidence="10">Beta-D-glucoside glucohydrolase btgE</fullName>
    </alternativeName>
    <alternativeName>
        <fullName evidence="12">Cellobiase btgE</fullName>
    </alternativeName>
    <alternativeName>
        <fullName evidence="11">Gentiobiase btgE</fullName>
    </alternativeName>
</protein>
<dbReference type="GO" id="GO:0005576">
    <property type="term" value="C:extracellular region"/>
    <property type="evidence" value="ECO:0007669"/>
    <property type="project" value="TreeGrafter"/>
</dbReference>
<dbReference type="KEGG" id="bcom:BAUCODRAFT_149299"/>